<evidence type="ECO:0000313" key="2">
    <source>
        <dbReference type="Proteomes" id="UP000799767"/>
    </source>
</evidence>
<reference evidence="1" key="1">
    <citation type="journal article" date="2020" name="Stud. Mycol.">
        <title>101 Dothideomycetes genomes: a test case for predicting lifestyles and emergence of pathogens.</title>
        <authorList>
            <person name="Haridas S."/>
            <person name="Albert R."/>
            <person name="Binder M."/>
            <person name="Bloem J."/>
            <person name="Labutti K."/>
            <person name="Salamov A."/>
            <person name="Andreopoulos B."/>
            <person name="Baker S."/>
            <person name="Barry K."/>
            <person name="Bills G."/>
            <person name="Bluhm B."/>
            <person name="Cannon C."/>
            <person name="Castanera R."/>
            <person name="Culley D."/>
            <person name="Daum C."/>
            <person name="Ezra D."/>
            <person name="Gonzalez J."/>
            <person name="Henrissat B."/>
            <person name="Kuo A."/>
            <person name="Liang C."/>
            <person name="Lipzen A."/>
            <person name="Lutzoni F."/>
            <person name="Magnuson J."/>
            <person name="Mondo S."/>
            <person name="Nolan M."/>
            <person name="Ohm R."/>
            <person name="Pangilinan J."/>
            <person name="Park H.-J."/>
            <person name="Ramirez L."/>
            <person name="Alfaro M."/>
            <person name="Sun H."/>
            <person name="Tritt A."/>
            <person name="Yoshinaga Y."/>
            <person name="Zwiers L.-H."/>
            <person name="Turgeon B."/>
            <person name="Goodwin S."/>
            <person name="Spatafora J."/>
            <person name="Crous P."/>
            <person name="Grigoriev I."/>
        </authorList>
    </citation>
    <scope>NUCLEOTIDE SEQUENCE</scope>
    <source>
        <strain evidence="1">CBS 113389</strain>
    </source>
</reference>
<dbReference type="InterPro" id="IPR036291">
    <property type="entry name" value="NAD(P)-bd_dom_sf"/>
</dbReference>
<sequence>MSIIERYSPLNLAYKIIVVTNASSPVGVIVSNTLLKANALVLGVDNKPKDDTLSASTYSHFQFWKCKLTDDNAVDEIIEYATKVFKTDRINGMVNLINADDDADTLAAHEKLAARCAKIMEGGIDGGSVVTTVVQAANIDAQASHAVGQLLKTNKQVSSEVSKDKVRCNIVAEGDKADAKPYEPYTEAQDHFNFLLKPRDDQYRPKVREITDDIRAMFAFSNVILYLISGMSEGKDGIVLNRQGQLVQS</sequence>
<dbReference type="RefSeq" id="XP_033594139.1">
    <property type="nucleotide sequence ID" value="XM_033732324.1"/>
</dbReference>
<dbReference type="AlphaFoldDB" id="A0A6A6Q5A7"/>
<proteinExistence type="predicted"/>
<dbReference type="EMBL" id="MU001631">
    <property type="protein sequence ID" value="KAF2487570.1"/>
    <property type="molecule type" value="Genomic_DNA"/>
</dbReference>
<gene>
    <name evidence="1" type="ORF">BDY17DRAFT_289211</name>
</gene>
<dbReference type="Gene3D" id="3.40.50.720">
    <property type="entry name" value="NAD(P)-binding Rossmann-like Domain"/>
    <property type="match status" value="1"/>
</dbReference>
<dbReference type="OrthoDB" id="3637222at2759"/>
<organism evidence="1 2">
    <name type="scientific">Neohortaea acidophila</name>
    <dbReference type="NCBI Taxonomy" id="245834"/>
    <lineage>
        <taxon>Eukaryota</taxon>
        <taxon>Fungi</taxon>
        <taxon>Dikarya</taxon>
        <taxon>Ascomycota</taxon>
        <taxon>Pezizomycotina</taxon>
        <taxon>Dothideomycetes</taxon>
        <taxon>Dothideomycetidae</taxon>
        <taxon>Mycosphaerellales</taxon>
        <taxon>Teratosphaeriaceae</taxon>
        <taxon>Neohortaea</taxon>
    </lineage>
</organism>
<dbReference type="SUPFAM" id="SSF51735">
    <property type="entry name" value="NAD(P)-binding Rossmann-fold domains"/>
    <property type="match status" value="1"/>
</dbReference>
<protein>
    <submittedName>
        <fullName evidence="1">Uncharacterized protein</fullName>
    </submittedName>
</protein>
<keyword evidence="2" id="KW-1185">Reference proteome</keyword>
<accession>A0A6A6Q5A7</accession>
<name>A0A6A6Q5A7_9PEZI</name>
<dbReference type="Proteomes" id="UP000799767">
    <property type="component" value="Unassembled WGS sequence"/>
</dbReference>
<evidence type="ECO:0000313" key="1">
    <source>
        <dbReference type="EMBL" id="KAF2487570.1"/>
    </source>
</evidence>
<dbReference type="GeneID" id="54473326"/>